<protein>
    <submittedName>
        <fullName evidence="3">Helix-turn-helix protein</fullName>
    </submittedName>
</protein>
<evidence type="ECO:0000259" key="2">
    <source>
        <dbReference type="PROSITE" id="PS50943"/>
    </source>
</evidence>
<sequence length="333" mass="37296">MTGPSKPGHLPRRLTGVVSDRLQLAAFLRSRRDNLTPQQAGIVPLAGERRVPGLRREELAGLAGVSTDYYSRLEQGRQANISLEVLDALARALRLDDVERAHLHDLAAPRMQHRRAASIRPQPPDPGLLRVIGMLDHVPALLIGRRGIVLARNALFAAVYRHPLRPGTSWTRFLLLDRDVRARIDDWSGAARDALAGLRREVARYPLDRSLQREIDQLRQADPDVRRWWDEHRVAEYSSNHRRIRHPIAGDMEFDVELVVSPQNAEQHLVIYTVEPHSRTARTLPLLAAWGRDPATATAQAAPDRTSAIGQGRRPGPVRARRSYPSIPRGSSG</sequence>
<feature type="compositionally biased region" description="Low complexity" evidence="1">
    <location>
        <begin position="295"/>
        <end position="305"/>
    </location>
</feature>
<evidence type="ECO:0000313" key="3">
    <source>
        <dbReference type="EMBL" id="TDO32634.1"/>
    </source>
</evidence>
<dbReference type="GO" id="GO:0003677">
    <property type="term" value="F:DNA binding"/>
    <property type="evidence" value="ECO:0007669"/>
    <property type="project" value="InterPro"/>
</dbReference>
<dbReference type="InterPro" id="IPR001387">
    <property type="entry name" value="Cro/C1-type_HTH"/>
</dbReference>
<dbReference type="PANTHER" id="PTHR35010">
    <property type="entry name" value="BLL4672 PROTEIN-RELATED"/>
    <property type="match status" value="1"/>
</dbReference>
<dbReference type="InterPro" id="IPR041413">
    <property type="entry name" value="MLTR_LBD"/>
</dbReference>
<comment type="caution">
    <text evidence="3">The sequence shown here is derived from an EMBL/GenBank/DDBJ whole genome shotgun (WGS) entry which is preliminary data.</text>
</comment>
<dbReference type="InterPro" id="IPR010982">
    <property type="entry name" value="Lambda_DNA-bd_dom_sf"/>
</dbReference>
<accession>A0A4R6JAE3</accession>
<keyword evidence="4" id="KW-1185">Reference proteome</keyword>
<dbReference type="Pfam" id="PF17765">
    <property type="entry name" value="MLTR_LBD"/>
    <property type="match status" value="1"/>
</dbReference>
<proteinExistence type="predicted"/>
<dbReference type="SMART" id="SM00530">
    <property type="entry name" value="HTH_XRE"/>
    <property type="match status" value="1"/>
</dbReference>
<dbReference type="PROSITE" id="PS50943">
    <property type="entry name" value="HTH_CROC1"/>
    <property type="match status" value="1"/>
</dbReference>
<dbReference type="Proteomes" id="UP000294901">
    <property type="component" value="Unassembled WGS sequence"/>
</dbReference>
<dbReference type="EMBL" id="SNWR01000002">
    <property type="protein sequence ID" value="TDO32634.1"/>
    <property type="molecule type" value="Genomic_DNA"/>
</dbReference>
<name>A0A4R6JAE3_9ACTN</name>
<dbReference type="Gene3D" id="3.30.450.180">
    <property type="match status" value="1"/>
</dbReference>
<gene>
    <name evidence="3" type="ORF">C8E87_8104</name>
</gene>
<reference evidence="3 4" key="1">
    <citation type="submission" date="2019-03" db="EMBL/GenBank/DDBJ databases">
        <title>Sequencing the genomes of 1000 actinobacteria strains.</title>
        <authorList>
            <person name="Klenk H.-P."/>
        </authorList>
    </citation>
    <scope>NUCLEOTIDE SEQUENCE [LARGE SCALE GENOMIC DNA]</scope>
    <source>
        <strain evidence="3 4">DSM 43805</strain>
    </source>
</reference>
<dbReference type="PANTHER" id="PTHR35010:SF2">
    <property type="entry name" value="BLL4672 PROTEIN"/>
    <property type="match status" value="1"/>
</dbReference>
<feature type="region of interest" description="Disordered" evidence="1">
    <location>
        <begin position="295"/>
        <end position="333"/>
    </location>
</feature>
<evidence type="ECO:0000256" key="1">
    <source>
        <dbReference type="SAM" id="MobiDB-lite"/>
    </source>
</evidence>
<dbReference type="AlphaFoldDB" id="A0A4R6JAE3"/>
<dbReference type="CDD" id="cd00093">
    <property type="entry name" value="HTH_XRE"/>
    <property type="match status" value="1"/>
</dbReference>
<dbReference type="Gene3D" id="1.10.260.40">
    <property type="entry name" value="lambda repressor-like DNA-binding domains"/>
    <property type="match status" value="1"/>
</dbReference>
<evidence type="ECO:0000313" key="4">
    <source>
        <dbReference type="Proteomes" id="UP000294901"/>
    </source>
</evidence>
<feature type="domain" description="HTH cro/C1-type" evidence="2">
    <location>
        <begin position="45"/>
        <end position="100"/>
    </location>
</feature>
<dbReference type="Pfam" id="PF13560">
    <property type="entry name" value="HTH_31"/>
    <property type="match status" value="1"/>
</dbReference>
<dbReference type="SUPFAM" id="SSF47413">
    <property type="entry name" value="lambda repressor-like DNA-binding domains"/>
    <property type="match status" value="1"/>
</dbReference>
<organism evidence="3 4">
    <name type="scientific">Paractinoplanes brasiliensis</name>
    <dbReference type="NCBI Taxonomy" id="52695"/>
    <lineage>
        <taxon>Bacteria</taxon>
        <taxon>Bacillati</taxon>
        <taxon>Actinomycetota</taxon>
        <taxon>Actinomycetes</taxon>
        <taxon>Micromonosporales</taxon>
        <taxon>Micromonosporaceae</taxon>
        <taxon>Paractinoplanes</taxon>
    </lineage>
</organism>